<dbReference type="InterPro" id="IPR001537">
    <property type="entry name" value="SpoU_MeTrfase"/>
</dbReference>
<accession>A0A6J6DSE5</accession>
<dbReference type="InterPro" id="IPR029064">
    <property type="entry name" value="Ribosomal_eL30-like_sf"/>
</dbReference>
<dbReference type="InterPro" id="IPR029028">
    <property type="entry name" value="Alpha/beta_knot_MTases"/>
</dbReference>
<dbReference type="SUPFAM" id="SSF75217">
    <property type="entry name" value="alpha/beta knot"/>
    <property type="match status" value="1"/>
</dbReference>
<dbReference type="AlphaFoldDB" id="A0A6J6DSE5"/>
<evidence type="ECO:0000256" key="2">
    <source>
        <dbReference type="ARBA" id="ARBA00022603"/>
    </source>
</evidence>
<evidence type="ECO:0000313" key="5">
    <source>
        <dbReference type="EMBL" id="CAB4566134.1"/>
    </source>
</evidence>
<keyword evidence="2" id="KW-0489">Methyltransferase</keyword>
<dbReference type="SUPFAM" id="SSF55315">
    <property type="entry name" value="L30e-like"/>
    <property type="match status" value="1"/>
</dbReference>
<proteinExistence type="inferred from homology"/>
<evidence type="ECO:0000259" key="4">
    <source>
        <dbReference type="SMART" id="SM00967"/>
    </source>
</evidence>
<comment type="similarity">
    <text evidence="1">Belongs to the class IV-like SAM-binding methyltransferase superfamily. RNA methyltransferase TrmH family.</text>
</comment>
<feature type="domain" description="RNA 2-O ribose methyltransferase substrate binding" evidence="4">
    <location>
        <begin position="32"/>
        <end position="114"/>
    </location>
</feature>
<evidence type="ECO:0000256" key="1">
    <source>
        <dbReference type="ARBA" id="ARBA00007228"/>
    </source>
</evidence>
<gene>
    <name evidence="5" type="ORF">UFOPK1643_00505</name>
</gene>
<dbReference type="Gene3D" id="3.40.1280.10">
    <property type="match status" value="1"/>
</dbReference>
<dbReference type="InterPro" id="IPR051259">
    <property type="entry name" value="rRNA_Methyltransferase"/>
</dbReference>
<name>A0A6J6DSE5_9ZZZZ</name>
<keyword evidence="3" id="KW-0808">Transferase</keyword>
<dbReference type="GO" id="GO:0005737">
    <property type="term" value="C:cytoplasm"/>
    <property type="evidence" value="ECO:0007669"/>
    <property type="project" value="UniProtKB-ARBA"/>
</dbReference>
<protein>
    <submittedName>
        <fullName evidence="5">Unannotated protein</fullName>
    </submittedName>
</protein>
<dbReference type="InterPro" id="IPR053888">
    <property type="entry name" value="MRM3-like_sub_bind"/>
</dbReference>
<evidence type="ECO:0000256" key="3">
    <source>
        <dbReference type="ARBA" id="ARBA00022679"/>
    </source>
</evidence>
<dbReference type="SMART" id="SM00967">
    <property type="entry name" value="SpoU_sub_bind"/>
    <property type="match status" value="1"/>
</dbReference>
<dbReference type="GO" id="GO:0003723">
    <property type="term" value="F:RNA binding"/>
    <property type="evidence" value="ECO:0007669"/>
    <property type="project" value="InterPro"/>
</dbReference>
<dbReference type="EMBL" id="CAEZTK010000025">
    <property type="protein sequence ID" value="CAB4566134.1"/>
    <property type="molecule type" value="Genomic_DNA"/>
</dbReference>
<dbReference type="InterPro" id="IPR029026">
    <property type="entry name" value="tRNA_m1G_MTases_N"/>
</dbReference>
<dbReference type="Pfam" id="PF00588">
    <property type="entry name" value="SpoU_methylase"/>
    <property type="match status" value="1"/>
</dbReference>
<organism evidence="5">
    <name type="scientific">freshwater metagenome</name>
    <dbReference type="NCBI Taxonomy" id="449393"/>
    <lineage>
        <taxon>unclassified sequences</taxon>
        <taxon>metagenomes</taxon>
        <taxon>ecological metagenomes</taxon>
    </lineage>
</organism>
<dbReference type="CDD" id="cd18095">
    <property type="entry name" value="SpoU-like_rRNA-MTase"/>
    <property type="match status" value="1"/>
</dbReference>
<dbReference type="InterPro" id="IPR013123">
    <property type="entry name" value="SpoU_subst-bd"/>
</dbReference>
<dbReference type="GO" id="GO:0006396">
    <property type="term" value="P:RNA processing"/>
    <property type="evidence" value="ECO:0007669"/>
    <property type="project" value="InterPro"/>
</dbReference>
<dbReference type="GO" id="GO:0008173">
    <property type="term" value="F:RNA methyltransferase activity"/>
    <property type="evidence" value="ECO:0007669"/>
    <property type="project" value="InterPro"/>
</dbReference>
<reference evidence="5" key="1">
    <citation type="submission" date="2020-05" db="EMBL/GenBank/DDBJ databases">
        <authorList>
            <person name="Chiriac C."/>
            <person name="Salcher M."/>
            <person name="Ghai R."/>
            <person name="Kavagutti S V."/>
        </authorList>
    </citation>
    <scope>NUCLEOTIDE SEQUENCE</scope>
</reference>
<dbReference type="Gene3D" id="3.30.1330.30">
    <property type="match status" value="1"/>
</dbReference>
<dbReference type="Pfam" id="PF22435">
    <property type="entry name" value="MRM3-like_sub_bind"/>
    <property type="match status" value="1"/>
</dbReference>
<dbReference type="PANTHER" id="PTHR43191:SF2">
    <property type="entry name" value="RRNA METHYLTRANSFERASE 3, MITOCHONDRIAL"/>
    <property type="match status" value="1"/>
</dbReference>
<sequence>MIESLNSPHIARVKALISSRGVKERKNSGLFIAEGLQCAKEALSTAPSKNGFRGPAVETLFLTRNGRAKLEQVQDIHLDSAINIIEVSDEVMKEMSETITPQGVLAVCSIPKNEFSSMKLDGNRRYIYLSEIQDPGNAGTILRSADAFGMDGVITSPGSVDMFSPKVVRSTAGSLWHLPVFESIELSDVVKQGVQAISLGAEGKKPLSDFEPSGDVVAIFGNEARGLSSIESMNGVEIVNIPMLGDAESLNLSAAATIVMYHFSLLQAK</sequence>
<dbReference type="PANTHER" id="PTHR43191">
    <property type="entry name" value="RRNA METHYLTRANSFERASE 3"/>
    <property type="match status" value="1"/>
</dbReference>
<dbReference type="GO" id="GO:0032259">
    <property type="term" value="P:methylation"/>
    <property type="evidence" value="ECO:0007669"/>
    <property type="project" value="UniProtKB-KW"/>
</dbReference>